<keyword evidence="3" id="KW-1185">Reference proteome</keyword>
<protein>
    <submittedName>
        <fullName evidence="2">Uncharacterized protein</fullName>
    </submittedName>
</protein>
<feature type="region of interest" description="Disordered" evidence="1">
    <location>
        <begin position="337"/>
        <end position="387"/>
    </location>
</feature>
<comment type="caution">
    <text evidence="2">The sequence shown here is derived from an EMBL/GenBank/DDBJ whole genome shotgun (WGS) entry which is preliminary data.</text>
</comment>
<accession>A0A9P4V993</accession>
<dbReference type="EMBL" id="ML996097">
    <property type="protein sequence ID" value="KAF2741421.1"/>
    <property type="molecule type" value="Genomic_DNA"/>
</dbReference>
<gene>
    <name evidence="2" type="ORF">EJ04DRAFT_3612</name>
</gene>
<evidence type="ECO:0000313" key="2">
    <source>
        <dbReference type="EMBL" id="KAF2741421.1"/>
    </source>
</evidence>
<feature type="region of interest" description="Disordered" evidence="1">
    <location>
        <begin position="201"/>
        <end position="222"/>
    </location>
</feature>
<dbReference type="OrthoDB" id="3801515at2759"/>
<organism evidence="2 3">
    <name type="scientific">Polyplosphaeria fusca</name>
    <dbReference type="NCBI Taxonomy" id="682080"/>
    <lineage>
        <taxon>Eukaryota</taxon>
        <taxon>Fungi</taxon>
        <taxon>Dikarya</taxon>
        <taxon>Ascomycota</taxon>
        <taxon>Pezizomycotina</taxon>
        <taxon>Dothideomycetes</taxon>
        <taxon>Pleosporomycetidae</taxon>
        <taxon>Pleosporales</taxon>
        <taxon>Tetraplosphaeriaceae</taxon>
        <taxon>Polyplosphaeria</taxon>
    </lineage>
</organism>
<feature type="compositionally biased region" description="Basic and acidic residues" evidence="1">
    <location>
        <begin position="274"/>
        <end position="283"/>
    </location>
</feature>
<evidence type="ECO:0000256" key="1">
    <source>
        <dbReference type="SAM" id="MobiDB-lite"/>
    </source>
</evidence>
<proteinExistence type="predicted"/>
<dbReference type="AlphaFoldDB" id="A0A9P4V993"/>
<evidence type="ECO:0000313" key="3">
    <source>
        <dbReference type="Proteomes" id="UP000799444"/>
    </source>
</evidence>
<reference evidence="2" key="1">
    <citation type="journal article" date="2020" name="Stud. Mycol.">
        <title>101 Dothideomycetes genomes: a test case for predicting lifestyles and emergence of pathogens.</title>
        <authorList>
            <person name="Haridas S."/>
            <person name="Albert R."/>
            <person name="Binder M."/>
            <person name="Bloem J."/>
            <person name="Labutti K."/>
            <person name="Salamov A."/>
            <person name="Andreopoulos B."/>
            <person name="Baker S."/>
            <person name="Barry K."/>
            <person name="Bills G."/>
            <person name="Bluhm B."/>
            <person name="Cannon C."/>
            <person name="Castanera R."/>
            <person name="Culley D."/>
            <person name="Daum C."/>
            <person name="Ezra D."/>
            <person name="Gonzalez J."/>
            <person name="Henrissat B."/>
            <person name="Kuo A."/>
            <person name="Liang C."/>
            <person name="Lipzen A."/>
            <person name="Lutzoni F."/>
            <person name="Magnuson J."/>
            <person name="Mondo S."/>
            <person name="Nolan M."/>
            <person name="Ohm R."/>
            <person name="Pangilinan J."/>
            <person name="Park H.-J."/>
            <person name="Ramirez L."/>
            <person name="Alfaro M."/>
            <person name="Sun H."/>
            <person name="Tritt A."/>
            <person name="Yoshinaga Y."/>
            <person name="Zwiers L.-H."/>
            <person name="Turgeon B."/>
            <person name="Goodwin S."/>
            <person name="Spatafora J."/>
            <person name="Crous P."/>
            <person name="Grigoriev I."/>
        </authorList>
    </citation>
    <scope>NUCLEOTIDE SEQUENCE</scope>
    <source>
        <strain evidence="2">CBS 125425</strain>
    </source>
</reference>
<dbReference type="Proteomes" id="UP000799444">
    <property type="component" value="Unassembled WGS sequence"/>
</dbReference>
<feature type="region of interest" description="Disordered" evidence="1">
    <location>
        <begin position="266"/>
        <end position="294"/>
    </location>
</feature>
<name>A0A9P4V993_9PLEO</name>
<sequence length="478" mass="51428">MASLPQDVFADAGDDAFHRPLPVAAHSCGLHIDDLRDQHAIQPTTPFRRHEKTNATTYAEPLTPFHQSRLSGPCNLQHVPHADSPRLSIAPDPPGHDMQTSPLRTPSSTRIANVGIRRSHHASILLGSPARPGHTKRMNQIFADSSRENKTPQCAQNISYPPLPDISDHYEPATWIQEQNRSSEGKIINLQQGCLLPPGLAQSAASAKQPRNALPGSLMGDSSGSWSGDSSYLTVDAGPRTHFPVALTQPRVEDWLSSLSLSTNTPHGDISLSDARHRDHSTDSSDGGDFTTCHEQLSPHLVDRPHFGSRSSGSSSLASQIDLSFKHDDGLLAQSEAHEDGTAAATKVCSSPETPLRTRLRQPSSIALHGEEEPDDGGIELSPLSPNVCVERGPSRYRPDHGKIAETARQALCSTPPNKGGTCEATVSQSAKTLRALGNAQHSIRFRGPDQSSQFSASNLSTKDAGGVKLWGASQMWK</sequence>